<dbReference type="InterPro" id="IPR036390">
    <property type="entry name" value="WH_DNA-bd_sf"/>
</dbReference>
<keyword evidence="2" id="KW-0963">Cytoplasm</keyword>
<feature type="region of interest" description="Disordered" evidence="13">
    <location>
        <begin position="1"/>
        <end position="34"/>
    </location>
</feature>
<evidence type="ECO:0000313" key="15">
    <source>
        <dbReference type="EMBL" id="MDE52205.1"/>
    </source>
</evidence>
<dbReference type="PRINTS" id="PR00053">
    <property type="entry name" value="FORKHEAD"/>
</dbReference>
<name>A0A6G1SNZ2_9ACAR</name>
<gene>
    <name evidence="15" type="primary">foxo</name>
    <name evidence="15" type="ORF">g.14521</name>
</gene>
<organism evidence="15">
    <name type="scientific">Aceria tosichella</name>
    <name type="common">wheat curl mite</name>
    <dbReference type="NCBI Taxonomy" id="561515"/>
    <lineage>
        <taxon>Eukaryota</taxon>
        <taxon>Metazoa</taxon>
        <taxon>Ecdysozoa</taxon>
        <taxon>Arthropoda</taxon>
        <taxon>Chelicerata</taxon>
        <taxon>Arachnida</taxon>
        <taxon>Acari</taxon>
        <taxon>Acariformes</taxon>
        <taxon>Trombidiformes</taxon>
        <taxon>Prostigmata</taxon>
        <taxon>Eupodina</taxon>
        <taxon>Eriophyoidea</taxon>
        <taxon>Eriophyidae</taxon>
        <taxon>Eriophyinae</taxon>
        <taxon>Aceriini</taxon>
        <taxon>Aceria</taxon>
    </lineage>
</organism>
<feature type="compositionally biased region" description="Low complexity" evidence="13">
    <location>
        <begin position="91"/>
        <end position="100"/>
    </location>
</feature>
<dbReference type="GO" id="GO:0005634">
    <property type="term" value="C:nucleus"/>
    <property type="evidence" value="ECO:0007669"/>
    <property type="project" value="UniProtKB-SubCell"/>
</dbReference>
<dbReference type="CDD" id="cd20032">
    <property type="entry name" value="FH_FOXO"/>
    <property type="match status" value="1"/>
</dbReference>
<evidence type="ECO:0000256" key="9">
    <source>
        <dbReference type="ARBA" id="ARBA00023306"/>
    </source>
</evidence>
<dbReference type="PROSITE" id="PS50039">
    <property type="entry name" value="FORK_HEAD_3"/>
    <property type="match status" value="1"/>
</dbReference>
<feature type="compositionally biased region" description="Polar residues" evidence="13">
    <location>
        <begin position="245"/>
        <end position="269"/>
    </location>
</feature>
<evidence type="ECO:0000256" key="7">
    <source>
        <dbReference type="ARBA" id="ARBA00023163"/>
    </source>
</evidence>
<evidence type="ECO:0000256" key="5">
    <source>
        <dbReference type="ARBA" id="ARBA00023125"/>
    </source>
</evidence>
<dbReference type="GO" id="GO:0010883">
    <property type="term" value="P:regulation of lipid storage"/>
    <property type="evidence" value="ECO:0007669"/>
    <property type="project" value="UniProtKB-ARBA"/>
</dbReference>
<dbReference type="GO" id="GO:0050778">
    <property type="term" value="P:positive regulation of immune response"/>
    <property type="evidence" value="ECO:0007669"/>
    <property type="project" value="UniProtKB-ARBA"/>
</dbReference>
<dbReference type="GO" id="GO:0005737">
    <property type="term" value="C:cytoplasm"/>
    <property type="evidence" value="ECO:0007669"/>
    <property type="project" value="UniProtKB-SubCell"/>
</dbReference>
<accession>A0A6G1SNZ2</accession>
<evidence type="ECO:0000256" key="2">
    <source>
        <dbReference type="ARBA" id="ARBA00022490"/>
    </source>
</evidence>
<sequence length="423" mass="47772">MHHHQQQQQTHHQLQTTSTSLDNHSGGSHLLSSSLSTSGIGLSGDLEDLDYNHTIDSSIPLPNPSHDEQQQKSQAAEGQSTDGVANEVKQSDSTSTSKTKLNAPRRNAWGNMSYADLISQAINSTSDKRLTLSQIYDWMVQHVPYFKDKGDSNSSAGWKNSVRHNLSLHSRFKRLQNEGTGKSSWWTINPEANIGKCARRRAASMEASKYEKKRGRAKKKAEAIRQGLISYPSLSNSSLNGSTTALGQQDPQAQTSNQFQSSLQASQKSEQPHKKQPQTQTQKQPQTQPQPQSQAQPQSQPQSQPQQHNLDQFADLQPPPVTRPPLQIQTLDHYVIDQPSQQQQQHLQHLQQSDAQSCDDLNSHIQRQPDQNLFVSQQAPQHQELRYEENNESNKIHEHQPQQQQPQQQQQQYYYPFELSTAL</sequence>
<dbReference type="AlphaFoldDB" id="A0A6G1SNZ2"/>
<evidence type="ECO:0000256" key="6">
    <source>
        <dbReference type="ARBA" id="ARBA00023159"/>
    </source>
</evidence>
<feature type="DNA-binding region" description="Fork-head" evidence="12">
    <location>
        <begin position="109"/>
        <end position="215"/>
    </location>
</feature>
<feature type="compositionally biased region" description="Polar residues" evidence="13">
    <location>
        <begin position="71"/>
        <end position="83"/>
    </location>
</feature>
<evidence type="ECO:0000256" key="4">
    <source>
        <dbReference type="ARBA" id="ARBA00023015"/>
    </source>
</evidence>
<keyword evidence="3" id="KW-0341">Growth regulation</keyword>
<keyword evidence="6" id="KW-0010">Activator</keyword>
<feature type="compositionally biased region" description="Low complexity" evidence="13">
    <location>
        <begin position="233"/>
        <end position="244"/>
    </location>
</feature>
<feature type="compositionally biased region" description="Low complexity" evidence="13">
    <location>
        <begin position="277"/>
        <end position="307"/>
    </location>
</feature>
<feature type="region of interest" description="Disordered" evidence="13">
    <location>
        <begin position="377"/>
        <end position="411"/>
    </location>
</feature>
<evidence type="ECO:0000256" key="13">
    <source>
        <dbReference type="SAM" id="MobiDB-lite"/>
    </source>
</evidence>
<keyword evidence="4" id="KW-0805">Transcription regulation</keyword>
<evidence type="ECO:0000256" key="3">
    <source>
        <dbReference type="ARBA" id="ARBA00022604"/>
    </source>
</evidence>
<proteinExistence type="predicted"/>
<dbReference type="PANTHER" id="PTHR45767">
    <property type="entry name" value="FORKHEAD BOX PROTEIN O"/>
    <property type="match status" value="1"/>
</dbReference>
<dbReference type="FunFam" id="1.10.10.10:FF:000032">
    <property type="entry name" value="Forkhead box protein O4"/>
    <property type="match status" value="1"/>
</dbReference>
<dbReference type="GO" id="GO:0040015">
    <property type="term" value="P:negative regulation of multicellular organism growth"/>
    <property type="evidence" value="ECO:0007669"/>
    <property type="project" value="UniProtKB-ARBA"/>
</dbReference>
<dbReference type="GO" id="GO:0008340">
    <property type="term" value="P:determination of adult lifespan"/>
    <property type="evidence" value="ECO:0007669"/>
    <property type="project" value="UniProtKB-ARBA"/>
</dbReference>
<dbReference type="GO" id="GO:0009896">
    <property type="term" value="P:positive regulation of catabolic process"/>
    <property type="evidence" value="ECO:0007669"/>
    <property type="project" value="UniProtKB-ARBA"/>
</dbReference>
<keyword evidence="5 12" id="KW-0238">DNA-binding</keyword>
<evidence type="ECO:0000256" key="11">
    <source>
        <dbReference type="ARBA" id="ARBA00039893"/>
    </source>
</evidence>
<dbReference type="SUPFAM" id="SSF46785">
    <property type="entry name" value="Winged helix' DNA-binding domain"/>
    <property type="match status" value="1"/>
</dbReference>
<comment type="subunit">
    <text evidence="10">Interacts with melt.</text>
</comment>
<feature type="compositionally biased region" description="Basic and acidic residues" evidence="13">
    <location>
        <begin position="383"/>
        <end position="400"/>
    </location>
</feature>
<dbReference type="InterPro" id="IPR030456">
    <property type="entry name" value="TF_fork_head_CS_2"/>
</dbReference>
<dbReference type="InterPro" id="IPR036388">
    <property type="entry name" value="WH-like_DNA-bd_sf"/>
</dbReference>
<keyword evidence="7" id="KW-0804">Transcription</keyword>
<dbReference type="InterPro" id="IPR001766">
    <property type="entry name" value="Fork_head_dom"/>
</dbReference>
<evidence type="ECO:0000256" key="8">
    <source>
        <dbReference type="ARBA" id="ARBA00023242"/>
    </source>
</evidence>
<reference evidence="15" key="1">
    <citation type="submission" date="2018-10" db="EMBL/GenBank/DDBJ databases">
        <title>Transcriptome assembly of Aceria tosichella (Wheat curl mite) Type 2.</title>
        <authorList>
            <person name="Scully E.D."/>
            <person name="Geib S.M."/>
            <person name="Palmer N.A."/>
            <person name="Gupta A.K."/>
            <person name="Sarath G."/>
            <person name="Tatineni S."/>
        </authorList>
    </citation>
    <scope>NUCLEOTIDE SEQUENCE</scope>
    <source>
        <strain evidence="15">LincolnNE</strain>
    </source>
</reference>
<dbReference type="PROSITE" id="PS00658">
    <property type="entry name" value="FORK_HEAD_2"/>
    <property type="match status" value="1"/>
</dbReference>
<dbReference type="Gene3D" id="1.10.10.10">
    <property type="entry name" value="Winged helix-like DNA-binding domain superfamily/Winged helix DNA-binding domain"/>
    <property type="match status" value="1"/>
</dbReference>
<evidence type="ECO:0000256" key="1">
    <source>
        <dbReference type="ARBA" id="ARBA00004496"/>
    </source>
</evidence>
<protein>
    <recommendedName>
        <fullName evidence="11">Forkhead box protein O</fullName>
    </recommendedName>
</protein>
<dbReference type="GO" id="GO:0031349">
    <property type="term" value="P:positive regulation of defense response"/>
    <property type="evidence" value="ECO:0007669"/>
    <property type="project" value="UniProtKB-ARBA"/>
</dbReference>
<evidence type="ECO:0000256" key="12">
    <source>
        <dbReference type="PROSITE-ProRule" id="PRU00089"/>
    </source>
</evidence>
<dbReference type="GO" id="GO:0042594">
    <property type="term" value="P:response to starvation"/>
    <property type="evidence" value="ECO:0007669"/>
    <property type="project" value="UniProtKB-ARBA"/>
</dbReference>
<keyword evidence="9" id="KW-0131">Cell cycle</keyword>
<keyword evidence="8 12" id="KW-0539">Nucleus</keyword>
<feature type="region of interest" description="Disordered" evidence="13">
    <location>
        <begin position="232"/>
        <end position="325"/>
    </location>
</feature>
<dbReference type="GO" id="GO:0001228">
    <property type="term" value="F:DNA-binding transcription activator activity, RNA polymerase II-specific"/>
    <property type="evidence" value="ECO:0007669"/>
    <property type="project" value="UniProtKB-ARBA"/>
</dbReference>
<evidence type="ECO:0000259" key="14">
    <source>
        <dbReference type="PROSITE" id="PS50039"/>
    </source>
</evidence>
<dbReference type="GO" id="GO:0043565">
    <property type="term" value="F:sequence-specific DNA binding"/>
    <property type="evidence" value="ECO:0007669"/>
    <property type="project" value="InterPro"/>
</dbReference>
<comment type="subcellular location">
    <subcellularLocation>
        <location evidence="1">Cytoplasm</location>
    </subcellularLocation>
    <subcellularLocation>
        <location evidence="12">Nucleus</location>
    </subcellularLocation>
</comment>
<feature type="domain" description="Fork-head" evidence="14">
    <location>
        <begin position="109"/>
        <end position="215"/>
    </location>
</feature>
<feature type="region of interest" description="Disordered" evidence="13">
    <location>
        <begin position="53"/>
        <end position="104"/>
    </location>
</feature>
<dbReference type="GO" id="GO:0034599">
    <property type="term" value="P:cellular response to oxidative stress"/>
    <property type="evidence" value="ECO:0007669"/>
    <property type="project" value="UniProtKB-ARBA"/>
</dbReference>
<dbReference type="EMBL" id="GGYP01007434">
    <property type="protein sequence ID" value="MDE52205.1"/>
    <property type="molecule type" value="Transcribed_RNA"/>
</dbReference>
<feature type="compositionally biased region" description="Low complexity" evidence="13">
    <location>
        <begin position="401"/>
        <end position="411"/>
    </location>
</feature>
<dbReference type="SMART" id="SM00339">
    <property type="entry name" value="FH"/>
    <property type="match status" value="1"/>
</dbReference>
<evidence type="ECO:0000256" key="10">
    <source>
        <dbReference type="ARBA" id="ARBA00038846"/>
    </source>
</evidence>
<dbReference type="Pfam" id="PF00250">
    <property type="entry name" value="Forkhead"/>
    <property type="match status" value="1"/>
</dbReference>
<dbReference type="GO" id="GO:0008286">
    <property type="term" value="P:insulin receptor signaling pathway"/>
    <property type="evidence" value="ECO:0007669"/>
    <property type="project" value="UniProtKB-ARBA"/>
</dbReference>